<keyword evidence="2" id="KW-1185">Reference proteome</keyword>
<dbReference type="AlphaFoldDB" id="A0A9P5SQ30"/>
<dbReference type="Proteomes" id="UP000696485">
    <property type="component" value="Unassembled WGS sequence"/>
</dbReference>
<name>A0A9P5SQ30_9FUNG</name>
<dbReference type="EMBL" id="JAAAUY010000093">
    <property type="protein sequence ID" value="KAF9335607.1"/>
    <property type="molecule type" value="Genomic_DNA"/>
</dbReference>
<protein>
    <submittedName>
        <fullName evidence="1">Uncharacterized protein</fullName>
    </submittedName>
</protein>
<organism evidence="1 2">
    <name type="scientific">Podila minutissima</name>
    <dbReference type="NCBI Taxonomy" id="64525"/>
    <lineage>
        <taxon>Eukaryota</taxon>
        <taxon>Fungi</taxon>
        <taxon>Fungi incertae sedis</taxon>
        <taxon>Mucoromycota</taxon>
        <taxon>Mortierellomycotina</taxon>
        <taxon>Mortierellomycetes</taxon>
        <taxon>Mortierellales</taxon>
        <taxon>Mortierellaceae</taxon>
        <taxon>Podila</taxon>
    </lineage>
</organism>
<proteinExistence type="predicted"/>
<evidence type="ECO:0000313" key="2">
    <source>
        <dbReference type="Proteomes" id="UP000696485"/>
    </source>
</evidence>
<comment type="caution">
    <text evidence="1">The sequence shown here is derived from an EMBL/GenBank/DDBJ whole genome shotgun (WGS) entry which is preliminary data.</text>
</comment>
<sequence length="212" mass="24139">MQDLPEQKSIAQALSQPMKESAKKASLASASMSRTSRSSLLMELRQDANAKPKSYYSLKVLEELYNTHDIVIPRDILPWTDADTAILDIITGFNIMSELLKEEYSKNTEGMEPRDLDMAKSYSGSGYVYYAGNGQFSYLVASIQFIRDVFKSNMPLQVFYVCDQDLSPSRQEYMWKMTTNIEVVDIIQIFDNEYLQLNGWAHHGLCCLGLQV</sequence>
<gene>
    <name evidence="1" type="ORF">BG006_011120</name>
</gene>
<evidence type="ECO:0000313" key="1">
    <source>
        <dbReference type="EMBL" id="KAF9335607.1"/>
    </source>
</evidence>
<reference evidence="1" key="1">
    <citation type="journal article" date="2020" name="Fungal Divers.">
        <title>Resolving the Mortierellaceae phylogeny through synthesis of multi-gene phylogenetics and phylogenomics.</title>
        <authorList>
            <person name="Vandepol N."/>
            <person name="Liber J."/>
            <person name="Desiro A."/>
            <person name="Na H."/>
            <person name="Kennedy M."/>
            <person name="Barry K."/>
            <person name="Grigoriev I.V."/>
            <person name="Miller A.N."/>
            <person name="O'Donnell K."/>
            <person name="Stajich J.E."/>
            <person name="Bonito G."/>
        </authorList>
    </citation>
    <scope>NUCLEOTIDE SEQUENCE</scope>
    <source>
        <strain evidence="1">NVP1</strain>
    </source>
</reference>
<accession>A0A9P5SQ30</accession>